<feature type="region of interest" description="Disordered" evidence="1">
    <location>
        <begin position="324"/>
        <end position="351"/>
    </location>
</feature>
<sequence length="382" mass="43062">MSDATSDETNVPSSPFEGFTTDPEVISCSPVKQAVTDDEVASLMSLSTEIRFMIYDYIVKCTGVVEIYSQHDIAKEVDTQTVHMLHVNRRMRCEVQEFFYKSQTFEFKSAPAVNKFVKKIGPYHASIIKNVQLGEWLCRRKIENFVGDITPAFQDGLTGVECLTISQPSTSFSNRRPDTQQVTAAVRPTFLEYSYGKSGRTDDIRRSPGLKSFAVLCASHTLACGKLYIRSHYQSHTNYEQLLFVREGITYPAKTEIDNPAWAKYEEQKRDNLEEGDFYGPRADYNPYTKHKTIYYTEVPIPESSVMEAELAVACAPDEQEEIEVADEADNEPKTGTADEPVVLSDDDEEYQEASLRARLLAKEISSGSEWSQSGDESSIQN</sequence>
<dbReference type="EMBL" id="JAKLMC020000002">
    <property type="protein sequence ID" value="KAK5958096.1"/>
    <property type="molecule type" value="Genomic_DNA"/>
</dbReference>
<dbReference type="Proteomes" id="UP001316803">
    <property type="component" value="Unassembled WGS sequence"/>
</dbReference>
<dbReference type="AlphaFoldDB" id="A0AAN8F131"/>
<evidence type="ECO:0000313" key="3">
    <source>
        <dbReference type="Proteomes" id="UP001316803"/>
    </source>
</evidence>
<name>A0AAN8F131_9EURO</name>
<accession>A0AAN8F131</accession>
<protein>
    <submittedName>
        <fullName evidence="2">Uncharacterized protein</fullName>
    </submittedName>
</protein>
<organism evidence="2 3">
    <name type="scientific">Knufia fluminis</name>
    <dbReference type="NCBI Taxonomy" id="191047"/>
    <lineage>
        <taxon>Eukaryota</taxon>
        <taxon>Fungi</taxon>
        <taxon>Dikarya</taxon>
        <taxon>Ascomycota</taxon>
        <taxon>Pezizomycotina</taxon>
        <taxon>Eurotiomycetes</taxon>
        <taxon>Chaetothyriomycetidae</taxon>
        <taxon>Chaetothyriales</taxon>
        <taxon>Trichomeriaceae</taxon>
        <taxon>Knufia</taxon>
    </lineage>
</organism>
<gene>
    <name evidence="2" type="ORF">OHC33_001286</name>
</gene>
<evidence type="ECO:0000313" key="2">
    <source>
        <dbReference type="EMBL" id="KAK5958096.1"/>
    </source>
</evidence>
<proteinExistence type="predicted"/>
<comment type="caution">
    <text evidence="2">The sequence shown here is derived from an EMBL/GenBank/DDBJ whole genome shotgun (WGS) entry which is preliminary data.</text>
</comment>
<dbReference type="PANTHER" id="PTHR42085:SF2">
    <property type="entry name" value="F-BOX DOMAIN-CONTAINING PROTEIN"/>
    <property type="match status" value="1"/>
</dbReference>
<reference evidence="2 3" key="1">
    <citation type="submission" date="2022-12" db="EMBL/GenBank/DDBJ databases">
        <title>Genomic features and morphological characterization of a novel Knufia sp. strain isolated from spacecraft assembly facility.</title>
        <authorList>
            <person name="Teixeira M."/>
            <person name="Chander A.M."/>
            <person name="Stajich J.E."/>
            <person name="Venkateswaran K."/>
        </authorList>
    </citation>
    <scope>NUCLEOTIDE SEQUENCE [LARGE SCALE GENOMIC DNA]</scope>
    <source>
        <strain evidence="2 3">FJI-L2-BK-P2</strain>
    </source>
</reference>
<keyword evidence="3" id="KW-1185">Reference proteome</keyword>
<evidence type="ECO:0000256" key="1">
    <source>
        <dbReference type="SAM" id="MobiDB-lite"/>
    </source>
</evidence>
<dbReference type="InterPro" id="IPR038883">
    <property type="entry name" value="AN11006-like"/>
</dbReference>
<dbReference type="PANTHER" id="PTHR42085">
    <property type="entry name" value="F-BOX DOMAIN-CONTAINING PROTEIN"/>
    <property type="match status" value="1"/>
</dbReference>
<feature type="region of interest" description="Disordered" evidence="1">
    <location>
        <begin position="1"/>
        <end position="22"/>
    </location>
</feature>